<evidence type="ECO:0000313" key="4">
    <source>
        <dbReference type="EMBL" id="KAK2579962.1"/>
    </source>
</evidence>
<keyword evidence="1" id="KW-0862">Zinc</keyword>
<dbReference type="InterPro" id="IPR001878">
    <property type="entry name" value="Znf_CCHC"/>
</dbReference>
<keyword evidence="1" id="KW-0479">Metal-binding</keyword>
<keyword evidence="5" id="KW-1185">Reference proteome</keyword>
<evidence type="ECO:0000259" key="3">
    <source>
        <dbReference type="PROSITE" id="PS50158"/>
    </source>
</evidence>
<dbReference type="EMBL" id="JAIFRP010000073">
    <property type="protein sequence ID" value="KAK2579962.1"/>
    <property type="molecule type" value="Genomic_DNA"/>
</dbReference>
<gene>
    <name evidence="4" type="ORF">KPH14_007642</name>
</gene>
<dbReference type="Pfam" id="PF00098">
    <property type="entry name" value="zf-CCHC"/>
    <property type="match status" value="1"/>
</dbReference>
<dbReference type="Gene3D" id="4.10.60.10">
    <property type="entry name" value="Zinc finger, CCHC-type"/>
    <property type="match status" value="1"/>
</dbReference>
<feature type="domain" description="CCHC-type" evidence="3">
    <location>
        <begin position="144"/>
        <end position="158"/>
    </location>
</feature>
<evidence type="ECO:0000256" key="2">
    <source>
        <dbReference type="SAM" id="MobiDB-lite"/>
    </source>
</evidence>
<accession>A0AAD9VN99</accession>
<evidence type="ECO:0000256" key="1">
    <source>
        <dbReference type="PROSITE-ProRule" id="PRU00047"/>
    </source>
</evidence>
<dbReference type="AlphaFoldDB" id="A0AAD9VN99"/>
<reference evidence="4" key="1">
    <citation type="submission" date="2021-08" db="EMBL/GenBank/DDBJ databases">
        <authorList>
            <person name="Misof B."/>
            <person name="Oliver O."/>
            <person name="Podsiadlowski L."/>
            <person name="Donath A."/>
            <person name="Peters R."/>
            <person name="Mayer C."/>
            <person name="Rust J."/>
            <person name="Gunkel S."/>
            <person name="Lesny P."/>
            <person name="Martin S."/>
            <person name="Oeyen J.P."/>
            <person name="Petersen M."/>
            <person name="Panagiotis P."/>
            <person name="Wilbrandt J."/>
            <person name="Tanja T."/>
        </authorList>
    </citation>
    <scope>NUCLEOTIDE SEQUENCE</scope>
    <source>
        <strain evidence="4">GBR_01_08_01A</strain>
        <tissue evidence="4">Thorax + abdomen</tissue>
    </source>
</reference>
<dbReference type="SUPFAM" id="SSF57756">
    <property type="entry name" value="Retrovirus zinc finger-like domains"/>
    <property type="match status" value="1"/>
</dbReference>
<dbReference type="PROSITE" id="PS50158">
    <property type="entry name" value="ZF_CCHC"/>
    <property type="match status" value="1"/>
</dbReference>
<protein>
    <recommendedName>
        <fullName evidence="3">CCHC-type domain-containing protein</fullName>
    </recommendedName>
</protein>
<dbReference type="Pfam" id="PF14223">
    <property type="entry name" value="Retrotran_gag_2"/>
    <property type="match status" value="1"/>
</dbReference>
<dbReference type="SMART" id="SM00343">
    <property type="entry name" value="ZnF_C2HC"/>
    <property type="match status" value="1"/>
</dbReference>
<sequence>MPSQQRVKAFFEPKTLNVLLELLREFFAYSWKASDTVGTFVAGLKVIARKIEALESEDFGKKFNEKLLMAKILDCLPEVFNSFVISWSLLSNEISLETFLEKLSNAERSVKGKSDDLVHDAYNTHPKPKDNKPKNVSGKKFRIKCYNCGKLGHHMKNCWSEGSKQGTTGSKQNSVKKDATADTGLSASSVFCVGNTKRIIADSGASVHLTRNIEWLSSPLILNIADGKTMKATQKSIDGKKWEKRTWESVFYSKDMSSESLFSTKFMEKTKNYGFYHGNGIMRLMDGQKIVLGGKRLDNQYVPFICVILPPVSIDVAQSIGVWHQRFGHRLSQQQYIYAIVYLIEETSIQHHTVSGMEPNLMLHI</sequence>
<feature type="region of interest" description="Disordered" evidence="2">
    <location>
        <begin position="118"/>
        <end position="137"/>
    </location>
</feature>
<dbReference type="GO" id="GO:0003676">
    <property type="term" value="F:nucleic acid binding"/>
    <property type="evidence" value="ECO:0007669"/>
    <property type="project" value="InterPro"/>
</dbReference>
<dbReference type="Proteomes" id="UP001258017">
    <property type="component" value="Unassembled WGS sequence"/>
</dbReference>
<reference evidence="4" key="2">
    <citation type="journal article" date="2023" name="Commun. Biol.">
        <title>Intrasexual cuticular hydrocarbon dimorphism in a wasp sheds light on hydrocarbon biosynthesis genes in Hymenoptera.</title>
        <authorList>
            <person name="Moris V.C."/>
            <person name="Podsiadlowski L."/>
            <person name="Martin S."/>
            <person name="Oeyen J.P."/>
            <person name="Donath A."/>
            <person name="Petersen M."/>
            <person name="Wilbrandt J."/>
            <person name="Misof B."/>
            <person name="Liedtke D."/>
            <person name="Thamm M."/>
            <person name="Scheiner R."/>
            <person name="Schmitt T."/>
            <person name="Niehuis O."/>
        </authorList>
    </citation>
    <scope>NUCLEOTIDE SEQUENCE</scope>
    <source>
        <strain evidence="4">GBR_01_08_01A</strain>
    </source>
</reference>
<dbReference type="GO" id="GO:0008270">
    <property type="term" value="F:zinc ion binding"/>
    <property type="evidence" value="ECO:0007669"/>
    <property type="project" value="UniProtKB-KW"/>
</dbReference>
<dbReference type="InterPro" id="IPR036875">
    <property type="entry name" value="Znf_CCHC_sf"/>
</dbReference>
<name>A0AAD9VN99_9HYME</name>
<evidence type="ECO:0000313" key="5">
    <source>
        <dbReference type="Proteomes" id="UP001258017"/>
    </source>
</evidence>
<proteinExistence type="predicted"/>
<organism evidence="4 5">
    <name type="scientific">Odynerus spinipes</name>
    <dbReference type="NCBI Taxonomy" id="1348599"/>
    <lineage>
        <taxon>Eukaryota</taxon>
        <taxon>Metazoa</taxon>
        <taxon>Ecdysozoa</taxon>
        <taxon>Arthropoda</taxon>
        <taxon>Hexapoda</taxon>
        <taxon>Insecta</taxon>
        <taxon>Pterygota</taxon>
        <taxon>Neoptera</taxon>
        <taxon>Endopterygota</taxon>
        <taxon>Hymenoptera</taxon>
        <taxon>Apocrita</taxon>
        <taxon>Aculeata</taxon>
        <taxon>Vespoidea</taxon>
        <taxon>Vespidae</taxon>
        <taxon>Eumeninae</taxon>
        <taxon>Odynerus</taxon>
    </lineage>
</organism>
<comment type="caution">
    <text evidence="4">The sequence shown here is derived from an EMBL/GenBank/DDBJ whole genome shotgun (WGS) entry which is preliminary data.</text>
</comment>
<keyword evidence="1" id="KW-0863">Zinc-finger</keyword>